<dbReference type="InParanoid" id="A0A2P5DX41"/>
<gene>
    <name evidence="1" type="ORF">TorRG33x02_239730</name>
</gene>
<protein>
    <submittedName>
        <fullName evidence="1">Uncharacterized protein</fullName>
    </submittedName>
</protein>
<evidence type="ECO:0000313" key="1">
    <source>
        <dbReference type="EMBL" id="PON77857.1"/>
    </source>
</evidence>
<keyword evidence="2" id="KW-1185">Reference proteome</keyword>
<reference evidence="2" key="1">
    <citation type="submission" date="2016-06" db="EMBL/GenBank/DDBJ databases">
        <title>Parallel loss of symbiosis genes in relatives of nitrogen-fixing non-legume Parasponia.</title>
        <authorList>
            <person name="Van Velzen R."/>
            <person name="Holmer R."/>
            <person name="Bu F."/>
            <person name="Rutten L."/>
            <person name="Van Zeijl A."/>
            <person name="Liu W."/>
            <person name="Santuari L."/>
            <person name="Cao Q."/>
            <person name="Sharma T."/>
            <person name="Shen D."/>
            <person name="Roswanjaya Y."/>
            <person name="Wardhani T."/>
            <person name="Kalhor M.S."/>
            <person name="Jansen J."/>
            <person name="Van den Hoogen J."/>
            <person name="Gungor B."/>
            <person name="Hartog M."/>
            <person name="Hontelez J."/>
            <person name="Verver J."/>
            <person name="Yang W.-C."/>
            <person name="Schijlen E."/>
            <person name="Repin R."/>
            <person name="Schilthuizen M."/>
            <person name="Schranz E."/>
            <person name="Heidstra R."/>
            <person name="Miyata K."/>
            <person name="Fedorova E."/>
            <person name="Kohlen W."/>
            <person name="Bisseling T."/>
            <person name="Smit S."/>
            <person name="Geurts R."/>
        </authorList>
    </citation>
    <scope>NUCLEOTIDE SEQUENCE [LARGE SCALE GENOMIC DNA]</scope>
    <source>
        <strain evidence="2">cv. RG33-2</strain>
    </source>
</reference>
<dbReference type="OrthoDB" id="10310847at2759"/>
<dbReference type="Proteomes" id="UP000237000">
    <property type="component" value="Unassembled WGS sequence"/>
</dbReference>
<evidence type="ECO:0000313" key="2">
    <source>
        <dbReference type="Proteomes" id="UP000237000"/>
    </source>
</evidence>
<dbReference type="EMBL" id="JXTC01000244">
    <property type="protein sequence ID" value="PON77857.1"/>
    <property type="molecule type" value="Genomic_DNA"/>
</dbReference>
<comment type="caution">
    <text evidence="1">The sequence shown here is derived from an EMBL/GenBank/DDBJ whole genome shotgun (WGS) entry which is preliminary data.</text>
</comment>
<accession>A0A2P5DX41</accession>
<proteinExistence type="predicted"/>
<sequence>MAFNCISAPLAINQIDNLHLQLVIKASTCGRSNKIGFAEVNSSSAVSYNRSLDIDLYHCKFSLMGLNVTC</sequence>
<dbReference type="AlphaFoldDB" id="A0A2P5DX41"/>
<name>A0A2P5DX41_TREOI</name>
<organism evidence="1 2">
    <name type="scientific">Trema orientale</name>
    <name type="common">Charcoal tree</name>
    <name type="synonym">Celtis orientalis</name>
    <dbReference type="NCBI Taxonomy" id="63057"/>
    <lineage>
        <taxon>Eukaryota</taxon>
        <taxon>Viridiplantae</taxon>
        <taxon>Streptophyta</taxon>
        <taxon>Embryophyta</taxon>
        <taxon>Tracheophyta</taxon>
        <taxon>Spermatophyta</taxon>
        <taxon>Magnoliopsida</taxon>
        <taxon>eudicotyledons</taxon>
        <taxon>Gunneridae</taxon>
        <taxon>Pentapetalae</taxon>
        <taxon>rosids</taxon>
        <taxon>fabids</taxon>
        <taxon>Rosales</taxon>
        <taxon>Cannabaceae</taxon>
        <taxon>Trema</taxon>
    </lineage>
</organism>